<keyword evidence="1" id="KW-0812">Transmembrane</keyword>
<evidence type="ECO:0000313" key="3">
    <source>
        <dbReference type="Proteomes" id="UP000277094"/>
    </source>
</evidence>
<protein>
    <submittedName>
        <fullName evidence="2">Uncharacterized protein</fullName>
    </submittedName>
</protein>
<evidence type="ECO:0000313" key="2">
    <source>
        <dbReference type="EMBL" id="RNL79701.1"/>
    </source>
</evidence>
<organism evidence="2 3">
    <name type="scientific">Nocardioides marmorisolisilvae</name>
    <dbReference type="NCBI Taxonomy" id="1542737"/>
    <lineage>
        <taxon>Bacteria</taxon>
        <taxon>Bacillati</taxon>
        <taxon>Actinomycetota</taxon>
        <taxon>Actinomycetes</taxon>
        <taxon>Propionibacteriales</taxon>
        <taxon>Nocardioidaceae</taxon>
        <taxon>Nocardioides</taxon>
    </lineage>
</organism>
<keyword evidence="1" id="KW-0472">Membrane</keyword>
<dbReference type="EMBL" id="RJSG01000002">
    <property type="protein sequence ID" value="RNL79701.1"/>
    <property type="molecule type" value="Genomic_DNA"/>
</dbReference>
<keyword evidence="3" id="KW-1185">Reference proteome</keyword>
<feature type="transmembrane region" description="Helical" evidence="1">
    <location>
        <begin position="67"/>
        <end position="84"/>
    </location>
</feature>
<sequence length="110" mass="12307">MSKERARRREVREAEAAVKAQARAEADARAADQRARKAARDARLRRLGLKSAGRPTGIIAERRRSRVRAIVGLLLFAQIVVWLVRPDWQARFGALVISAFVFLVASVFAL</sequence>
<dbReference type="Proteomes" id="UP000277094">
    <property type="component" value="Unassembled WGS sequence"/>
</dbReference>
<keyword evidence="1" id="KW-1133">Transmembrane helix</keyword>
<reference evidence="2 3" key="1">
    <citation type="submission" date="2018-11" db="EMBL/GenBank/DDBJ databases">
        <authorList>
            <person name="Li F."/>
        </authorList>
    </citation>
    <scope>NUCLEOTIDE SEQUENCE [LARGE SCALE GENOMIC DNA]</scope>
    <source>
        <strain evidence="2 3">KIS18-7</strain>
    </source>
</reference>
<comment type="caution">
    <text evidence="2">The sequence shown here is derived from an EMBL/GenBank/DDBJ whole genome shotgun (WGS) entry which is preliminary data.</text>
</comment>
<proteinExistence type="predicted"/>
<gene>
    <name evidence="2" type="ORF">EFL95_12120</name>
</gene>
<name>A0A3N0DVW1_9ACTN</name>
<dbReference type="AlphaFoldDB" id="A0A3N0DVW1"/>
<accession>A0A3N0DVW1</accession>
<feature type="transmembrane region" description="Helical" evidence="1">
    <location>
        <begin position="90"/>
        <end position="109"/>
    </location>
</feature>
<dbReference type="RefSeq" id="WP_123234205.1">
    <property type="nucleotide sequence ID" value="NZ_RJSG01000002.1"/>
</dbReference>
<evidence type="ECO:0000256" key="1">
    <source>
        <dbReference type="SAM" id="Phobius"/>
    </source>
</evidence>
<dbReference type="OrthoDB" id="3790905at2"/>